<protein>
    <submittedName>
        <fullName evidence="1">Uncharacterized protein</fullName>
    </submittedName>
</protein>
<name>A0A921KLY6_9ACTN</name>
<evidence type="ECO:0000313" key="1">
    <source>
        <dbReference type="EMBL" id="HJF46192.1"/>
    </source>
</evidence>
<reference evidence="1" key="1">
    <citation type="journal article" date="2021" name="PeerJ">
        <title>Extensive microbial diversity within the chicken gut microbiome revealed by metagenomics and culture.</title>
        <authorList>
            <person name="Gilroy R."/>
            <person name="Ravi A."/>
            <person name="Getino M."/>
            <person name="Pursley I."/>
            <person name="Horton D.L."/>
            <person name="Alikhan N.F."/>
            <person name="Baker D."/>
            <person name="Gharbi K."/>
            <person name="Hall N."/>
            <person name="Watson M."/>
            <person name="Adriaenssens E.M."/>
            <person name="Foster-Nyarko E."/>
            <person name="Jarju S."/>
            <person name="Secka A."/>
            <person name="Antonio M."/>
            <person name="Oren A."/>
            <person name="Chaudhuri R.R."/>
            <person name="La Ragione R."/>
            <person name="Hildebrand F."/>
            <person name="Pallen M.J."/>
        </authorList>
    </citation>
    <scope>NUCLEOTIDE SEQUENCE</scope>
    <source>
        <strain evidence="1">CHK124-7917</strain>
    </source>
</reference>
<organism evidence="1 2">
    <name type="scientific">Thermophilibacter provencensis</name>
    <dbReference type="NCBI Taxonomy" id="1852386"/>
    <lineage>
        <taxon>Bacteria</taxon>
        <taxon>Bacillati</taxon>
        <taxon>Actinomycetota</taxon>
        <taxon>Coriobacteriia</taxon>
        <taxon>Coriobacteriales</taxon>
        <taxon>Atopobiaceae</taxon>
        <taxon>Thermophilibacter</taxon>
    </lineage>
</organism>
<proteinExistence type="predicted"/>
<accession>A0A921KLY6</accession>
<sequence>MTKVKNMGSRQRKVLRACHNGWFMSGEYRALFDGHERRFWADSPKMLFNDVDQWFSAHEQNHADSHLLVKCVRAA</sequence>
<evidence type="ECO:0000313" key="2">
    <source>
        <dbReference type="Proteomes" id="UP000697330"/>
    </source>
</evidence>
<dbReference type="OrthoDB" id="3192390at2"/>
<reference evidence="1" key="2">
    <citation type="submission" date="2021-09" db="EMBL/GenBank/DDBJ databases">
        <authorList>
            <person name="Gilroy R."/>
        </authorList>
    </citation>
    <scope>NUCLEOTIDE SEQUENCE</scope>
    <source>
        <strain evidence="1">CHK124-7917</strain>
    </source>
</reference>
<dbReference type="Proteomes" id="UP000697330">
    <property type="component" value="Unassembled WGS sequence"/>
</dbReference>
<gene>
    <name evidence="1" type="ORF">K8U72_10520</name>
</gene>
<dbReference type="AlphaFoldDB" id="A0A921KLY6"/>
<dbReference type="EMBL" id="DYWQ01000161">
    <property type="protein sequence ID" value="HJF46192.1"/>
    <property type="molecule type" value="Genomic_DNA"/>
</dbReference>
<comment type="caution">
    <text evidence="1">The sequence shown here is derived from an EMBL/GenBank/DDBJ whole genome shotgun (WGS) entry which is preliminary data.</text>
</comment>
<dbReference type="RefSeq" id="WP_075280591.1">
    <property type="nucleotide sequence ID" value="NZ_CALUGK010000011.1"/>
</dbReference>